<organism evidence="1 2">
    <name type="scientific">Papaver atlanticum</name>
    <dbReference type="NCBI Taxonomy" id="357466"/>
    <lineage>
        <taxon>Eukaryota</taxon>
        <taxon>Viridiplantae</taxon>
        <taxon>Streptophyta</taxon>
        <taxon>Embryophyta</taxon>
        <taxon>Tracheophyta</taxon>
        <taxon>Spermatophyta</taxon>
        <taxon>Magnoliopsida</taxon>
        <taxon>Ranunculales</taxon>
        <taxon>Papaveraceae</taxon>
        <taxon>Papaveroideae</taxon>
        <taxon>Papaver</taxon>
    </lineage>
</organism>
<proteinExistence type="predicted"/>
<sequence>VYMISSTFLLRVDISCLRYLMSLSFGTATETKANYLGHHVKVAVITDPQGNAVLQPVEKEHLSGGIRFGKDDEQCRYLHGRRTHISFAW</sequence>
<evidence type="ECO:0000313" key="2">
    <source>
        <dbReference type="Proteomes" id="UP001202328"/>
    </source>
</evidence>
<dbReference type="Proteomes" id="UP001202328">
    <property type="component" value="Unassembled WGS sequence"/>
</dbReference>
<keyword evidence="2" id="KW-1185">Reference proteome</keyword>
<accession>A0AAD4S3G0</accession>
<protein>
    <submittedName>
        <fullName evidence="1">Uncharacterized protein</fullName>
    </submittedName>
</protein>
<dbReference type="AlphaFoldDB" id="A0AAD4S3G0"/>
<feature type="non-terminal residue" evidence="1">
    <location>
        <position position="1"/>
    </location>
</feature>
<gene>
    <name evidence="1" type="ORF">MKW98_021788</name>
</gene>
<dbReference type="EMBL" id="JAJJMB010014738">
    <property type="protein sequence ID" value="KAI3858423.1"/>
    <property type="molecule type" value="Genomic_DNA"/>
</dbReference>
<name>A0AAD4S3G0_9MAGN</name>
<evidence type="ECO:0000313" key="1">
    <source>
        <dbReference type="EMBL" id="KAI3858423.1"/>
    </source>
</evidence>
<comment type="caution">
    <text evidence="1">The sequence shown here is derived from an EMBL/GenBank/DDBJ whole genome shotgun (WGS) entry which is preliminary data.</text>
</comment>
<reference evidence="1" key="1">
    <citation type="submission" date="2022-04" db="EMBL/GenBank/DDBJ databases">
        <title>A functionally conserved STORR gene fusion in Papaver species that diverged 16.8 million years ago.</title>
        <authorList>
            <person name="Catania T."/>
        </authorList>
    </citation>
    <scope>NUCLEOTIDE SEQUENCE</scope>
    <source>
        <strain evidence="1">S-188037</strain>
    </source>
</reference>